<dbReference type="EMBL" id="SAYG01000006">
    <property type="protein sequence ID" value="TXJ45614.1"/>
    <property type="molecule type" value="Genomic_DNA"/>
</dbReference>
<keyword evidence="2" id="KW-0808">Transferase</keyword>
<dbReference type="Gene3D" id="3.90.550.10">
    <property type="entry name" value="Spore Coat Polysaccharide Biosynthesis Protein SpsA, Chain A"/>
    <property type="match status" value="1"/>
</dbReference>
<name>A0A5C8F880_9SPIR</name>
<dbReference type="CDD" id="cd00761">
    <property type="entry name" value="Glyco_tranf_GTA_type"/>
    <property type="match status" value="1"/>
</dbReference>
<feature type="domain" description="Glycosyltransferase 2-like" evidence="1">
    <location>
        <begin position="5"/>
        <end position="148"/>
    </location>
</feature>
<organism evidence="2 3">
    <name type="scientific">Brachyspira aalborgi</name>
    <dbReference type="NCBI Taxonomy" id="29522"/>
    <lineage>
        <taxon>Bacteria</taxon>
        <taxon>Pseudomonadati</taxon>
        <taxon>Spirochaetota</taxon>
        <taxon>Spirochaetia</taxon>
        <taxon>Brachyspirales</taxon>
        <taxon>Brachyspiraceae</taxon>
        <taxon>Brachyspira</taxon>
    </lineage>
</organism>
<dbReference type="GO" id="GO:0016758">
    <property type="term" value="F:hexosyltransferase activity"/>
    <property type="evidence" value="ECO:0007669"/>
    <property type="project" value="UniProtKB-ARBA"/>
</dbReference>
<evidence type="ECO:0000313" key="2">
    <source>
        <dbReference type="EMBL" id="TXJ45614.1"/>
    </source>
</evidence>
<dbReference type="AlphaFoldDB" id="A0A5C8F880"/>
<sequence>MIKISIIITSYNVENYIEQCLDSVLNQTFKDIEIICIDDCSTDNTYKILENYKNKYGNKIKVFKNDKNYGNPSVGVNKGIELSKGEYLYILDSDDYLSDEYLYNLYFTAKKYDSDVVSNLNIMHIDMDRQTNKESKPYPSKNSNIDKWKQEFPDTYLEGESFIEFIDFHKKYDGSKEYLNIPPWNKLFRKKFLMENNIRFMPINSGIEGGAEDFNFIFKVVMNNPKTSYNHKAKYYHRNNHNGLYRSINKNPLMITAIIKRMNNLLDYCKMKKPDELNYLAIEVWLDTYYRYRMVVDKKSIYKYMHEFALSMYIDKNFIDSNMYNDYMFIKLANNYDDYLFISTINNDIKNKIIKLNNKINNLIVNNIDGKQNWIKLFGIYNTKDYLMFYLFGFKISLKINEKNINKIAWWIPIRKWRDNFRSKFSK</sequence>
<dbReference type="InterPro" id="IPR001173">
    <property type="entry name" value="Glyco_trans_2-like"/>
</dbReference>
<dbReference type="PANTHER" id="PTHR22916">
    <property type="entry name" value="GLYCOSYLTRANSFERASE"/>
    <property type="match status" value="1"/>
</dbReference>
<accession>A0A5C8F880</accession>
<evidence type="ECO:0000313" key="3">
    <source>
        <dbReference type="Proteomes" id="UP000324574"/>
    </source>
</evidence>
<protein>
    <submittedName>
        <fullName evidence="2">Glycosyltransferase family 2 protein</fullName>
    </submittedName>
</protein>
<dbReference type="Pfam" id="PF00535">
    <property type="entry name" value="Glycos_transf_2"/>
    <property type="match status" value="1"/>
</dbReference>
<dbReference type="RefSeq" id="WP_147526223.1">
    <property type="nucleotide sequence ID" value="NZ_SAYG01000006.1"/>
</dbReference>
<dbReference type="InterPro" id="IPR029044">
    <property type="entry name" value="Nucleotide-diphossugar_trans"/>
</dbReference>
<gene>
    <name evidence="2" type="ORF">EPJ70_04295</name>
</gene>
<dbReference type="PANTHER" id="PTHR22916:SF3">
    <property type="entry name" value="UDP-GLCNAC:BETAGAL BETA-1,3-N-ACETYLGLUCOSAMINYLTRANSFERASE-LIKE PROTEIN 1"/>
    <property type="match status" value="1"/>
</dbReference>
<dbReference type="SUPFAM" id="SSF53448">
    <property type="entry name" value="Nucleotide-diphospho-sugar transferases"/>
    <property type="match status" value="1"/>
</dbReference>
<comment type="caution">
    <text evidence="2">The sequence shown here is derived from an EMBL/GenBank/DDBJ whole genome shotgun (WGS) entry which is preliminary data.</text>
</comment>
<dbReference type="Proteomes" id="UP000324574">
    <property type="component" value="Unassembled WGS sequence"/>
</dbReference>
<reference evidence="2 3" key="1">
    <citation type="journal article" date="1992" name="Lakartidningen">
        <title>[Penicillin V and not amoxicillin is the first choice preparation in acute otitis].</title>
        <authorList>
            <person name="Kamme C."/>
            <person name="Lundgren K."/>
            <person name="Prellner K."/>
        </authorList>
    </citation>
    <scope>NUCLEOTIDE SEQUENCE [LARGE SCALE GENOMIC DNA]</scope>
    <source>
        <strain evidence="2 3">PC3714II</strain>
    </source>
</reference>
<proteinExistence type="predicted"/>
<evidence type="ECO:0000259" key="1">
    <source>
        <dbReference type="Pfam" id="PF00535"/>
    </source>
</evidence>